<organism evidence="1 2">
    <name type="scientific">Danaus chrysippus</name>
    <name type="common">African queen</name>
    <dbReference type="NCBI Taxonomy" id="151541"/>
    <lineage>
        <taxon>Eukaryota</taxon>
        <taxon>Metazoa</taxon>
        <taxon>Ecdysozoa</taxon>
        <taxon>Arthropoda</taxon>
        <taxon>Hexapoda</taxon>
        <taxon>Insecta</taxon>
        <taxon>Pterygota</taxon>
        <taxon>Neoptera</taxon>
        <taxon>Endopterygota</taxon>
        <taxon>Lepidoptera</taxon>
        <taxon>Glossata</taxon>
        <taxon>Ditrysia</taxon>
        <taxon>Papilionoidea</taxon>
        <taxon>Nymphalidae</taxon>
        <taxon>Danainae</taxon>
        <taxon>Danaini</taxon>
        <taxon>Danaina</taxon>
        <taxon>Danaus</taxon>
        <taxon>Anosia</taxon>
    </lineage>
</organism>
<sequence length="105" mass="11496">MLRRRLTLTVTAISLPVSVRCPAPHPHESRLCAGFNRLRMLSSGNGPVAFVEFATTRDAAAARASLQGALLLSSETALQLEYARHKSPHTWILAYEVCTIPHGFI</sequence>
<dbReference type="InterPro" id="IPR035979">
    <property type="entry name" value="RBD_domain_sf"/>
</dbReference>
<keyword evidence="2" id="KW-1185">Reference proteome</keyword>
<dbReference type="OrthoDB" id="431169at2759"/>
<dbReference type="Proteomes" id="UP000789524">
    <property type="component" value="Unassembled WGS sequence"/>
</dbReference>
<dbReference type="EMBL" id="CAKASE010000048">
    <property type="protein sequence ID" value="CAG9562761.1"/>
    <property type="molecule type" value="Genomic_DNA"/>
</dbReference>
<evidence type="ECO:0000313" key="2">
    <source>
        <dbReference type="Proteomes" id="UP000789524"/>
    </source>
</evidence>
<reference evidence="1" key="1">
    <citation type="submission" date="2021-09" db="EMBL/GenBank/DDBJ databases">
        <authorList>
            <person name="Martin H S."/>
        </authorList>
    </citation>
    <scope>NUCLEOTIDE SEQUENCE</scope>
</reference>
<gene>
    <name evidence="1" type="ORF">DCHRY22_LOCUS4038</name>
</gene>
<name>A0A8J2VSK4_9NEOP</name>
<dbReference type="AlphaFoldDB" id="A0A8J2VSK4"/>
<accession>A0A8J2VSK4</accession>
<proteinExistence type="predicted"/>
<evidence type="ECO:0000313" key="1">
    <source>
        <dbReference type="EMBL" id="CAG9562761.1"/>
    </source>
</evidence>
<dbReference type="GO" id="GO:0003676">
    <property type="term" value="F:nucleic acid binding"/>
    <property type="evidence" value="ECO:0007669"/>
    <property type="project" value="InterPro"/>
</dbReference>
<protein>
    <submittedName>
        <fullName evidence="1">(African queen) hypothetical protein</fullName>
    </submittedName>
</protein>
<comment type="caution">
    <text evidence="1">The sequence shown here is derived from an EMBL/GenBank/DDBJ whole genome shotgun (WGS) entry which is preliminary data.</text>
</comment>
<dbReference type="Gene3D" id="3.30.70.330">
    <property type="match status" value="1"/>
</dbReference>
<dbReference type="SUPFAM" id="SSF54928">
    <property type="entry name" value="RNA-binding domain, RBD"/>
    <property type="match status" value="1"/>
</dbReference>
<dbReference type="InterPro" id="IPR012677">
    <property type="entry name" value="Nucleotide-bd_a/b_plait_sf"/>
</dbReference>